<evidence type="ECO:0000313" key="1">
    <source>
        <dbReference type="EMBL" id="GFG29910.1"/>
    </source>
</evidence>
<organism evidence="1 2">
    <name type="scientific">Coptotermes formosanus</name>
    <name type="common">Formosan subterranean termite</name>
    <dbReference type="NCBI Taxonomy" id="36987"/>
    <lineage>
        <taxon>Eukaryota</taxon>
        <taxon>Metazoa</taxon>
        <taxon>Ecdysozoa</taxon>
        <taxon>Arthropoda</taxon>
        <taxon>Hexapoda</taxon>
        <taxon>Insecta</taxon>
        <taxon>Pterygota</taxon>
        <taxon>Neoptera</taxon>
        <taxon>Polyneoptera</taxon>
        <taxon>Dictyoptera</taxon>
        <taxon>Blattodea</taxon>
        <taxon>Blattoidea</taxon>
        <taxon>Termitoidae</taxon>
        <taxon>Rhinotermitidae</taxon>
        <taxon>Coptotermes</taxon>
    </lineage>
</organism>
<dbReference type="Proteomes" id="UP000502823">
    <property type="component" value="Unassembled WGS sequence"/>
</dbReference>
<name>A0A6L2PEM3_COPFO</name>
<proteinExistence type="predicted"/>
<keyword evidence="2" id="KW-1185">Reference proteome</keyword>
<protein>
    <submittedName>
        <fullName evidence="1">Uncharacterized protein</fullName>
    </submittedName>
</protein>
<sequence length="156" mass="18216">MRVIILPKYHYKTVFVSGEKEHIVTVLEDSLHEKPLKRRQVFNLPGDLKMLKSDGRKRKSGHALKMELIIKHHGTEVLRTYVKEALFPLCADFKQFYLGHVTEKLLLQNHPKVFGTYQALNLSCEVHPLFYVLFYLALWRQEVNTLCSAEYISQAC</sequence>
<evidence type="ECO:0000313" key="2">
    <source>
        <dbReference type="Proteomes" id="UP000502823"/>
    </source>
</evidence>
<comment type="caution">
    <text evidence="1">The sequence shown here is derived from an EMBL/GenBank/DDBJ whole genome shotgun (WGS) entry which is preliminary data.</text>
</comment>
<dbReference type="AlphaFoldDB" id="A0A6L2PEM3"/>
<accession>A0A6L2PEM3</accession>
<dbReference type="EMBL" id="BLKM01000181">
    <property type="protein sequence ID" value="GFG29910.1"/>
    <property type="molecule type" value="Genomic_DNA"/>
</dbReference>
<gene>
    <name evidence="1" type="ORF">Cfor_09928</name>
</gene>
<reference evidence="2" key="1">
    <citation type="submission" date="2020-01" db="EMBL/GenBank/DDBJ databases">
        <title>Draft genome sequence of the Termite Coptotermes fromosanus.</title>
        <authorList>
            <person name="Itakura S."/>
            <person name="Yosikawa Y."/>
            <person name="Umezawa K."/>
        </authorList>
    </citation>
    <scope>NUCLEOTIDE SEQUENCE [LARGE SCALE GENOMIC DNA]</scope>
</reference>
<dbReference type="InParanoid" id="A0A6L2PEM3"/>